<dbReference type="InterPro" id="IPR036047">
    <property type="entry name" value="F-box-like_dom_sf"/>
</dbReference>
<proteinExistence type="predicted"/>
<protein>
    <recommendedName>
        <fullName evidence="1">F-box domain-containing protein</fullName>
    </recommendedName>
</protein>
<sequence length="388" mass="45339">MDNLPSLLLNEILFRLDRRDMAIMRCTNKYLRGHMSEDPYFEKEYRSILFPISNDNLSFGNFKLQPKFHIMGCCSGLLLLFVEKLFVVNPLTRKYRLVNYTCSRVLAKLFSRGVVDPARVGFAVDEINPSTQRFKIVCLIEVKEEEAKTMYQFEVSREDSFWRLSKTSITCHSSDLVKGTRPVYLDQVLFWLRNDGSIVTFNTVTEKAQLLQTRLPYSKSLFWAAPADIGLTLLAATEEVIFVYALNNNTEWVLVRRILNDQKKRIMSWKVAAYDGKFLVLTEAVKDVTVIHEYDLRTNNWRIVKRIRIWDNHDRFFGVQDKKEFFQLRPSSSSVIGVNYEIGIHNLLLRIQPQNYTPINHLSLFLKDIFTPETRPFDESNAAYIKVD</sequence>
<comment type="caution">
    <text evidence="2">The sequence shown here is derived from an EMBL/GenBank/DDBJ whole genome shotgun (WGS) entry which is preliminary data.</text>
</comment>
<organism evidence="2 3">
    <name type="scientific">Microthlaspi erraticum</name>
    <dbReference type="NCBI Taxonomy" id="1685480"/>
    <lineage>
        <taxon>Eukaryota</taxon>
        <taxon>Viridiplantae</taxon>
        <taxon>Streptophyta</taxon>
        <taxon>Embryophyta</taxon>
        <taxon>Tracheophyta</taxon>
        <taxon>Spermatophyta</taxon>
        <taxon>Magnoliopsida</taxon>
        <taxon>eudicotyledons</taxon>
        <taxon>Gunneridae</taxon>
        <taxon>Pentapetalae</taxon>
        <taxon>rosids</taxon>
        <taxon>malvids</taxon>
        <taxon>Brassicales</taxon>
        <taxon>Brassicaceae</taxon>
        <taxon>Coluteocarpeae</taxon>
        <taxon>Microthlaspi</taxon>
    </lineage>
</organism>
<dbReference type="InterPro" id="IPR001810">
    <property type="entry name" value="F-box_dom"/>
</dbReference>
<evidence type="ECO:0000313" key="2">
    <source>
        <dbReference type="EMBL" id="CAA7056916.1"/>
    </source>
</evidence>
<keyword evidence="3" id="KW-1185">Reference proteome</keyword>
<reference evidence="2" key="1">
    <citation type="submission" date="2020-01" db="EMBL/GenBank/DDBJ databases">
        <authorList>
            <person name="Mishra B."/>
        </authorList>
    </citation>
    <scope>NUCLEOTIDE SEQUENCE [LARGE SCALE GENOMIC DNA]</scope>
</reference>
<evidence type="ECO:0000259" key="1">
    <source>
        <dbReference type="PROSITE" id="PS50181"/>
    </source>
</evidence>
<dbReference type="OrthoDB" id="1094363at2759"/>
<dbReference type="PROSITE" id="PS50181">
    <property type="entry name" value="FBOX"/>
    <property type="match status" value="1"/>
</dbReference>
<dbReference type="Proteomes" id="UP000467841">
    <property type="component" value="Unassembled WGS sequence"/>
</dbReference>
<accession>A0A6D2L6X6</accession>
<dbReference type="AlphaFoldDB" id="A0A6D2L6X6"/>
<dbReference type="InterPro" id="IPR006527">
    <property type="entry name" value="F-box-assoc_dom_typ1"/>
</dbReference>
<dbReference type="SUPFAM" id="SSF81383">
    <property type="entry name" value="F-box domain"/>
    <property type="match status" value="1"/>
</dbReference>
<dbReference type="Pfam" id="PF07734">
    <property type="entry name" value="FBA_1"/>
    <property type="match status" value="1"/>
</dbReference>
<dbReference type="PANTHER" id="PTHR31672:SF13">
    <property type="entry name" value="F-BOX PROTEIN CPR30-LIKE"/>
    <property type="match status" value="1"/>
</dbReference>
<dbReference type="EMBL" id="CACVBM020001662">
    <property type="protein sequence ID" value="CAA7056916.1"/>
    <property type="molecule type" value="Genomic_DNA"/>
</dbReference>
<gene>
    <name evidence="2" type="ORF">MERR_LOCUS44152</name>
</gene>
<evidence type="ECO:0000313" key="3">
    <source>
        <dbReference type="Proteomes" id="UP000467841"/>
    </source>
</evidence>
<dbReference type="PANTHER" id="PTHR31672">
    <property type="entry name" value="BNACNNG10540D PROTEIN"/>
    <property type="match status" value="1"/>
</dbReference>
<dbReference type="InterPro" id="IPR050796">
    <property type="entry name" value="SCF_F-box_component"/>
</dbReference>
<feature type="domain" description="F-box" evidence="1">
    <location>
        <begin position="1"/>
        <end position="44"/>
    </location>
</feature>
<name>A0A6D2L6X6_9BRAS</name>